<keyword evidence="1" id="KW-0732">Signal</keyword>
<dbReference type="EMBL" id="CATQJL010000305">
    <property type="protein sequence ID" value="CAJ0601460.1"/>
    <property type="molecule type" value="Genomic_DNA"/>
</dbReference>
<protein>
    <recommendedName>
        <fullName evidence="2">SCP domain-containing protein</fullName>
    </recommendedName>
</protein>
<dbReference type="SUPFAM" id="SSF55797">
    <property type="entry name" value="PR-1-like"/>
    <property type="match status" value="1"/>
</dbReference>
<dbReference type="PANTHER" id="PTHR10334">
    <property type="entry name" value="CYSTEINE-RICH SECRETORY PROTEIN-RELATED"/>
    <property type="match status" value="1"/>
</dbReference>
<organism evidence="3 4">
    <name type="scientific">Cylicocyclus nassatus</name>
    <name type="common">Nematode worm</name>
    <dbReference type="NCBI Taxonomy" id="53992"/>
    <lineage>
        <taxon>Eukaryota</taxon>
        <taxon>Metazoa</taxon>
        <taxon>Ecdysozoa</taxon>
        <taxon>Nematoda</taxon>
        <taxon>Chromadorea</taxon>
        <taxon>Rhabditida</taxon>
        <taxon>Rhabditina</taxon>
        <taxon>Rhabditomorpha</taxon>
        <taxon>Strongyloidea</taxon>
        <taxon>Strongylidae</taxon>
        <taxon>Cylicocyclus</taxon>
    </lineage>
</organism>
<evidence type="ECO:0000313" key="3">
    <source>
        <dbReference type="EMBL" id="CAJ0601460.1"/>
    </source>
</evidence>
<name>A0AA36M8K3_CYLNA</name>
<dbReference type="SMART" id="SM00198">
    <property type="entry name" value="SCP"/>
    <property type="match status" value="1"/>
</dbReference>
<evidence type="ECO:0000256" key="1">
    <source>
        <dbReference type="SAM" id="SignalP"/>
    </source>
</evidence>
<gene>
    <name evidence="3" type="ORF">CYNAS_LOCUS13443</name>
</gene>
<feature type="domain" description="SCP" evidence="2">
    <location>
        <begin position="42"/>
        <end position="203"/>
    </location>
</feature>
<comment type="caution">
    <text evidence="3">The sequence shown here is derived from an EMBL/GenBank/DDBJ whole genome shotgun (WGS) entry which is preliminary data.</text>
</comment>
<dbReference type="InterPro" id="IPR001283">
    <property type="entry name" value="CRISP-related"/>
</dbReference>
<dbReference type="PRINTS" id="PR00837">
    <property type="entry name" value="V5TPXLIKE"/>
</dbReference>
<proteinExistence type="predicted"/>
<sequence length="238" mass="26746">MPSLQYHVVVIAIFTLLAVEVLCEEAKFPGNHPYDKMCGYNTEMNDELRSQLALGKVRNVNGPLSAASNMIKLEWDCCLERNATEYVRTCPREGSKENQRDPRVGELYARVSVSAVLAGDFKAAALIAVKSWWKVARDVPEKECIEKDAKFQKNFVGKKIESFTQMAWAKTTKLGCAVGRCKFGKNEDYVVVCRYFPKGNKENEYVYRVGRACSPCPNGYACTTSFDCDQQNCQGLCI</sequence>
<dbReference type="CDD" id="cd05380">
    <property type="entry name" value="CAP_euk"/>
    <property type="match status" value="1"/>
</dbReference>
<accession>A0AA36M8K3</accession>
<dbReference type="Pfam" id="PF00188">
    <property type="entry name" value="CAP"/>
    <property type="match status" value="1"/>
</dbReference>
<dbReference type="Gene3D" id="3.40.33.10">
    <property type="entry name" value="CAP"/>
    <property type="match status" value="1"/>
</dbReference>
<feature type="signal peptide" evidence="1">
    <location>
        <begin position="1"/>
        <end position="23"/>
    </location>
</feature>
<evidence type="ECO:0000313" key="4">
    <source>
        <dbReference type="Proteomes" id="UP001176961"/>
    </source>
</evidence>
<dbReference type="Proteomes" id="UP001176961">
    <property type="component" value="Unassembled WGS sequence"/>
</dbReference>
<feature type="chain" id="PRO_5041206991" description="SCP domain-containing protein" evidence="1">
    <location>
        <begin position="24"/>
        <end position="238"/>
    </location>
</feature>
<dbReference type="AlphaFoldDB" id="A0AA36M8K3"/>
<reference evidence="3" key="1">
    <citation type="submission" date="2023-07" db="EMBL/GenBank/DDBJ databases">
        <authorList>
            <consortium name="CYATHOMIX"/>
        </authorList>
    </citation>
    <scope>NUCLEOTIDE SEQUENCE</scope>
    <source>
        <strain evidence="3">N/A</strain>
    </source>
</reference>
<dbReference type="InterPro" id="IPR035940">
    <property type="entry name" value="CAP_sf"/>
</dbReference>
<dbReference type="InterPro" id="IPR014044">
    <property type="entry name" value="CAP_dom"/>
</dbReference>
<evidence type="ECO:0000259" key="2">
    <source>
        <dbReference type="SMART" id="SM00198"/>
    </source>
</evidence>
<keyword evidence="4" id="KW-1185">Reference proteome</keyword>